<dbReference type="InterPro" id="IPR036866">
    <property type="entry name" value="RibonucZ/Hydroxyglut_hydro"/>
</dbReference>
<dbReference type="SUPFAM" id="SSF56281">
    <property type="entry name" value="Metallo-hydrolase/oxidoreductase"/>
    <property type="match status" value="1"/>
</dbReference>
<dbReference type="PANTHER" id="PTHR13754">
    <property type="entry name" value="METALLO-BETA-LACTAMASE SUPERFAMILY PROTEIN"/>
    <property type="match status" value="1"/>
</dbReference>
<dbReference type="AlphaFoldDB" id="A0A1G6LDQ7"/>
<dbReference type="OrthoDB" id="9803916at2"/>
<evidence type="ECO:0000259" key="1">
    <source>
        <dbReference type="Pfam" id="PF00753"/>
    </source>
</evidence>
<evidence type="ECO:0000313" key="3">
    <source>
        <dbReference type="Proteomes" id="UP000199411"/>
    </source>
</evidence>
<keyword evidence="3" id="KW-1185">Reference proteome</keyword>
<proteinExistence type="predicted"/>
<organism evidence="2 3">
    <name type="scientific">Desulfurella multipotens</name>
    <dbReference type="NCBI Taxonomy" id="79269"/>
    <lineage>
        <taxon>Bacteria</taxon>
        <taxon>Pseudomonadati</taxon>
        <taxon>Campylobacterota</taxon>
        <taxon>Desulfurellia</taxon>
        <taxon>Desulfurellales</taxon>
        <taxon>Desulfurellaceae</taxon>
        <taxon>Desulfurella</taxon>
    </lineage>
</organism>
<dbReference type="PANTHER" id="PTHR13754:SF13">
    <property type="entry name" value="METALLO-BETA-LACTAMASE SUPERFAMILY PROTEIN (AFU_ORTHOLOGUE AFUA_3G07630)"/>
    <property type="match status" value="1"/>
</dbReference>
<gene>
    <name evidence="2" type="ORF">SAMN05660835_00781</name>
</gene>
<evidence type="ECO:0000313" key="2">
    <source>
        <dbReference type="EMBL" id="SDC41087.1"/>
    </source>
</evidence>
<accession>A0A1G6LDQ7</accession>
<dbReference type="InterPro" id="IPR052926">
    <property type="entry name" value="Metallo-beta-lactamase_dom"/>
</dbReference>
<dbReference type="Pfam" id="PF00753">
    <property type="entry name" value="Lactamase_B"/>
    <property type="match status" value="1"/>
</dbReference>
<dbReference type="Gene3D" id="3.60.15.10">
    <property type="entry name" value="Ribonuclease Z/Hydroxyacylglutathione hydrolase-like"/>
    <property type="match status" value="1"/>
</dbReference>
<protein>
    <submittedName>
        <fullName evidence="2">7,8-dihydropterin-6-yl-methyl-4-(Beta-D-ribofuranosyl)aminobenzene 5'-phosphate synthase</fullName>
    </submittedName>
</protein>
<dbReference type="EMBL" id="FMYU01000005">
    <property type="protein sequence ID" value="SDC41087.1"/>
    <property type="molecule type" value="Genomic_DNA"/>
</dbReference>
<feature type="domain" description="Metallo-beta-lactamase" evidence="1">
    <location>
        <begin position="53"/>
        <end position="135"/>
    </location>
</feature>
<dbReference type="GO" id="GO:0016740">
    <property type="term" value="F:transferase activity"/>
    <property type="evidence" value="ECO:0007669"/>
    <property type="project" value="TreeGrafter"/>
</dbReference>
<sequence>MFSVDSLKVTCLSETSWFDTNLLMSDIKKAGGMNTNQYLINWDYKNAGGYSALIEYTKNEQKGYALLDVGWREKYMDWVFDREGVLELLKKDKLNDVFISHEHMDHFWGLNSITKIRNDFNLYIPVGFSAKGYDIIEKSNFKGKLIEVDDRFQNDELSSFVYKMDIILGVKNEQILVFNLKDKGFVTITGCCHPGVNAMMEYVKNNYGNNLYGLYGGLHISLLEDWNDQKAKEIEKLGSWGLKKVAANHCTGVVAVEHMIKKGINVVGGSAKFGSQSKLYVGNSDSIEF</sequence>
<name>A0A1G6LDQ7_9BACT</name>
<dbReference type="RefSeq" id="WP_092128299.1">
    <property type="nucleotide sequence ID" value="NZ_FMYU01000005.1"/>
</dbReference>
<reference evidence="3" key="1">
    <citation type="submission" date="2016-10" db="EMBL/GenBank/DDBJ databases">
        <authorList>
            <person name="Varghese N."/>
            <person name="Submissions S."/>
        </authorList>
    </citation>
    <scope>NUCLEOTIDE SEQUENCE [LARGE SCALE GENOMIC DNA]</scope>
    <source>
        <strain evidence="3">DSM 8415</strain>
    </source>
</reference>
<dbReference type="InterPro" id="IPR001279">
    <property type="entry name" value="Metallo-B-lactamas"/>
</dbReference>
<dbReference type="Proteomes" id="UP000199411">
    <property type="component" value="Unassembled WGS sequence"/>
</dbReference>